<evidence type="ECO:0000313" key="5">
    <source>
        <dbReference type="EMBL" id="GGL73311.1"/>
    </source>
</evidence>
<dbReference type="Gene3D" id="1.10.10.10">
    <property type="entry name" value="Winged helix-like DNA-binding domain superfamily/Winged helix DNA-binding domain"/>
    <property type="match status" value="1"/>
</dbReference>
<keyword evidence="1" id="KW-0805">Transcription regulation</keyword>
<dbReference type="InterPro" id="IPR011711">
    <property type="entry name" value="GntR_C"/>
</dbReference>
<dbReference type="CDD" id="cd07377">
    <property type="entry name" value="WHTH_GntR"/>
    <property type="match status" value="1"/>
</dbReference>
<keyword evidence="6" id="KW-1185">Reference proteome</keyword>
<dbReference type="Proteomes" id="UP000613840">
    <property type="component" value="Unassembled WGS sequence"/>
</dbReference>
<evidence type="ECO:0000256" key="2">
    <source>
        <dbReference type="ARBA" id="ARBA00023125"/>
    </source>
</evidence>
<dbReference type="GO" id="GO:0003700">
    <property type="term" value="F:DNA-binding transcription factor activity"/>
    <property type="evidence" value="ECO:0007669"/>
    <property type="project" value="InterPro"/>
</dbReference>
<dbReference type="Gene3D" id="1.20.120.530">
    <property type="entry name" value="GntR ligand-binding domain-like"/>
    <property type="match status" value="1"/>
</dbReference>
<dbReference type="SMART" id="SM00895">
    <property type="entry name" value="FCD"/>
    <property type="match status" value="1"/>
</dbReference>
<dbReference type="EMBL" id="BMMZ01000009">
    <property type="protein sequence ID" value="GGL73311.1"/>
    <property type="molecule type" value="Genomic_DNA"/>
</dbReference>
<proteinExistence type="predicted"/>
<dbReference type="Pfam" id="PF00392">
    <property type="entry name" value="GntR"/>
    <property type="match status" value="1"/>
</dbReference>
<dbReference type="PANTHER" id="PTHR43537">
    <property type="entry name" value="TRANSCRIPTIONAL REGULATOR, GNTR FAMILY"/>
    <property type="match status" value="1"/>
</dbReference>
<evidence type="ECO:0000313" key="6">
    <source>
        <dbReference type="Proteomes" id="UP000613840"/>
    </source>
</evidence>
<dbReference type="SUPFAM" id="SSF46785">
    <property type="entry name" value="Winged helix' DNA-binding domain"/>
    <property type="match status" value="1"/>
</dbReference>
<dbReference type="SUPFAM" id="SSF48008">
    <property type="entry name" value="GntR ligand-binding domain-like"/>
    <property type="match status" value="1"/>
</dbReference>
<evidence type="ECO:0000256" key="3">
    <source>
        <dbReference type="ARBA" id="ARBA00023163"/>
    </source>
</evidence>
<dbReference type="PANTHER" id="PTHR43537:SF44">
    <property type="entry name" value="GNTR FAMILY REGULATORY PROTEIN"/>
    <property type="match status" value="1"/>
</dbReference>
<reference evidence="5" key="1">
    <citation type="journal article" date="2014" name="Int. J. Syst. Evol. Microbiol.">
        <title>Complete genome sequence of Corynebacterium casei LMG S-19264T (=DSM 44701T), isolated from a smear-ripened cheese.</title>
        <authorList>
            <consortium name="US DOE Joint Genome Institute (JGI-PGF)"/>
            <person name="Walter F."/>
            <person name="Albersmeier A."/>
            <person name="Kalinowski J."/>
            <person name="Ruckert C."/>
        </authorList>
    </citation>
    <scope>NUCLEOTIDE SEQUENCE</scope>
    <source>
        <strain evidence="5">CGMCC 4.7306</strain>
    </source>
</reference>
<dbReference type="AlphaFoldDB" id="A0A917W650"/>
<dbReference type="GO" id="GO:0003677">
    <property type="term" value="F:DNA binding"/>
    <property type="evidence" value="ECO:0007669"/>
    <property type="project" value="UniProtKB-KW"/>
</dbReference>
<evidence type="ECO:0000256" key="1">
    <source>
        <dbReference type="ARBA" id="ARBA00023015"/>
    </source>
</evidence>
<feature type="domain" description="HTH gntR-type" evidence="4">
    <location>
        <begin position="17"/>
        <end position="85"/>
    </location>
</feature>
<sequence length="260" mass="28659">MTQLDGEVETTSGYAMRGRQGKIIEALGRDIVGGRYRPGDLLPREAELTEAYAASRTSLREAIKVLAAKGLVETRQKVGTRVRERELWSVFDTDILRWQTAGDNAESVMRDLIELRQILEPAAARLAAGRAEIEDLRRIGQVTARMAASAEEHEQYAASDVDFHLAIYAASHNELLGRFGRLVADFMRLSFDVQQRARAQETVDFADDARAHAVVYQDINRGDATAAAESMLAVVLDGKSALIEALNTLSLRDDAVASDR</sequence>
<keyword evidence="2" id="KW-0238">DNA-binding</keyword>
<accession>A0A917W650</accession>
<reference evidence="5" key="2">
    <citation type="submission" date="2020-09" db="EMBL/GenBank/DDBJ databases">
        <authorList>
            <person name="Sun Q."/>
            <person name="Zhou Y."/>
        </authorList>
    </citation>
    <scope>NUCLEOTIDE SEQUENCE</scope>
    <source>
        <strain evidence="5">CGMCC 4.7306</strain>
    </source>
</reference>
<dbReference type="Pfam" id="PF07729">
    <property type="entry name" value="FCD"/>
    <property type="match status" value="1"/>
</dbReference>
<organism evidence="5 6">
    <name type="scientific">Microlunatus endophyticus</name>
    <dbReference type="NCBI Taxonomy" id="1716077"/>
    <lineage>
        <taxon>Bacteria</taxon>
        <taxon>Bacillati</taxon>
        <taxon>Actinomycetota</taxon>
        <taxon>Actinomycetes</taxon>
        <taxon>Propionibacteriales</taxon>
        <taxon>Propionibacteriaceae</taxon>
        <taxon>Microlunatus</taxon>
    </lineage>
</organism>
<dbReference type="InterPro" id="IPR000524">
    <property type="entry name" value="Tscrpt_reg_HTH_GntR"/>
</dbReference>
<dbReference type="PROSITE" id="PS50949">
    <property type="entry name" value="HTH_GNTR"/>
    <property type="match status" value="1"/>
</dbReference>
<protein>
    <submittedName>
        <fullName evidence="5">GntR family transcriptional regulator</fullName>
    </submittedName>
</protein>
<dbReference type="InterPro" id="IPR008920">
    <property type="entry name" value="TF_FadR/GntR_C"/>
</dbReference>
<comment type="caution">
    <text evidence="5">The sequence shown here is derived from an EMBL/GenBank/DDBJ whole genome shotgun (WGS) entry which is preliminary data.</text>
</comment>
<dbReference type="RefSeq" id="WP_188896620.1">
    <property type="nucleotide sequence ID" value="NZ_BMMZ01000009.1"/>
</dbReference>
<evidence type="ECO:0000259" key="4">
    <source>
        <dbReference type="PROSITE" id="PS50949"/>
    </source>
</evidence>
<gene>
    <name evidence="5" type="ORF">GCM10011575_34570</name>
</gene>
<dbReference type="PRINTS" id="PR00035">
    <property type="entry name" value="HTHGNTR"/>
</dbReference>
<dbReference type="SMART" id="SM00345">
    <property type="entry name" value="HTH_GNTR"/>
    <property type="match status" value="1"/>
</dbReference>
<name>A0A917W650_9ACTN</name>
<dbReference type="InterPro" id="IPR036388">
    <property type="entry name" value="WH-like_DNA-bd_sf"/>
</dbReference>
<dbReference type="InterPro" id="IPR036390">
    <property type="entry name" value="WH_DNA-bd_sf"/>
</dbReference>
<keyword evidence="3" id="KW-0804">Transcription</keyword>